<proteinExistence type="predicted"/>
<dbReference type="Gene3D" id="3.30.70.270">
    <property type="match status" value="1"/>
</dbReference>
<evidence type="ECO:0000313" key="2">
    <source>
        <dbReference type="EMBL" id="KAK9693558.1"/>
    </source>
</evidence>
<dbReference type="InterPro" id="IPR012337">
    <property type="entry name" value="RNaseH-like_sf"/>
</dbReference>
<gene>
    <name evidence="2" type="ORF">QE152_g34114</name>
</gene>
<keyword evidence="3" id="KW-1185">Reference proteome</keyword>
<dbReference type="Pfam" id="PF17919">
    <property type="entry name" value="RT_RNaseH_2"/>
    <property type="match status" value="1"/>
</dbReference>
<dbReference type="PANTHER" id="PTHR37984:SF15">
    <property type="entry name" value="INTEGRASE CATALYTIC DOMAIN-CONTAINING PROTEIN"/>
    <property type="match status" value="1"/>
</dbReference>
<dbReference type="PROSITE" id="PS50994">
    <property type="entry name" value="INTEGRASE"/>
    <property type="match status" value="1"/>
</dbReference>
<dbReference type="AlphaFoldDB" id="A0AAW1IUX0"/>
<sequence length="482" mass="54841">MCVDYRDLNKIVIKDLFPIPNIVDQIDGQFEYLKLQFGFCNSPSIFARFVSELFSELVHEGKVFIYLGDILVATETVKENLSILKQVFDILVNAMGTLLAKREIQRNPAGIAAVNGYPVPTNTRQAENRVFKFGELEFKAMQDLKTMLVAAPVLAIYSHNAETELHCDASIHGYDAILLQQQADGQMHPMMRCHSYEFEYLAIERKKVFLHPIKKGDVPFHTIHIDHVGPFEETASSKKHILVVIDAFTKYTRLYACKSVDAKESLKHVESYFKCCSRPKRIISDRGSAFTSKLFEEAMDDLHAQHIRVAAGTRRANGQVERINMDDLHAQHIRVAAGTRRANGQVERINRIIVPMLAKISPAPDGWDEHLDLVEFNINNTVSKVIDSLREILENIEEHRRDLSRGRGIAAEKIEKTQEYNTKYYNRGRSDSRGLMLLSKCLGNDRYDVKDVDGFQLTNILFEGLYNSSGIKPWTQDDSSTS</sequence>
<dbReference type="PANTHER" id="PTHR37984">
    <property type="entry name" value="PROTEIN CBG26694"/>
    <property type="match status" value="1"/>
</dbReference>
<evidence type="ECO:0000313" key="3">
    <source>
        <dbReference type="Proteomes" id="UP001458880"/>
    </source>
</evidence>
<dbReference type="Pfam" id="PF00665">
    <property type="entry name" value="rve"/>
    <property type="match status" value="1"/>
</dbReference>
<dbReference type="InterPro" id="IPR043128">
    <property type="entry name" value="Rev_trsase/Diguanyl_cyclase"/>
</dbReference>
<dbReference type="InterPro" id="IPR050951">
    <property type="entry name" value="Retrovirus_Pol_polyprotein"/>
</dbReference>
<dbReference type="InterPro" id="IPR043502">
    <property type="entry name" value="DNA/RNA_pol_sf"/>
</dbReference>
<dbReference type="Gene3D" id="3.30.420.10">
    <property type="entry name" value="Ribonuclease H-like superfamily/Ribonuclease H"/>
    <property type="match status" value="2"/>
</dbReference>
<dbReference type="GO" id="GO:0042575">
    <property type="term" value="C:DNA polymerase complex"/>
    <property type="evidence" value="ECO:0007669"/>
    <property type="project" value="UniProtKB-ARBA"/>
</dbReference>
<dbReference type="GO" id="GO:0015074">
    <property type="term" value="P:DNA integration"/>
    <property type="evidence" value="ECO:0007669"/>
    <property type="project" value="InterPro"/>
</dbReference>
<dbReference type="EMBL" id="JASPKY010000539">
    <property type="protein sequence ID" value="KAK9693558.1"/>
    <property type="molecule type" value="Genomic_DNA"/>
</dbReference>
<dbReference type="SUPFAM" id="SSF53098">
    <property type="entry name" value="Ribonuclease H-like"/>
    <property type="match status" value="2"/>
</dbReference>
<dbReference type="CDD" id="cd01647">
    <property type="entry name" value="RT_LTR"/>
    <property type="match status" value="1"/>
</dbReference>
<organism evidence="2 3">
    <name type="scientific">Popillia japonica</name>
    <name type="common">Japanese beetle</name>
    <dbReference type="NCBI Taxonomy" id="7064"/>
    <lineage>
        <taxon>Eukaryota</taxon>
        <taxon>Metazoa</taxon>
        <taxon>Ecdysozoa</taxon>
        <taxon>Arthropoda</taxon>
        <taxon>Hexapoda</taxon>
        <taxon>Insecta</taxon>
        <taxon>Pterygota</taxon>
        <taxon>Neoptera</taxon>
        <taxon>Endopterygota</taxon>
        <taxon>Coleoptera</taxon>
        <taxon>Polyphaga</taxon>
        <taxon>Scarabaeiformia</taxon>
        <taxon>Scarabaeidae</taxon>
        <taxon>Rutelinae</taxon>
        <taxon>Popillia</taxon>
    </lineage>
</organism>
<dbReference type="InterPro" id="IPR036397">
    <property type="entry name" value="RNaseH_sf"/>
</dbReference>
<accession>A0AAW1IUX0</accession>
<dbReference type="GO" id="GO:0003676">
    <property type="term" value="F:nucleic acid binding"/>
    <property type="evidence" value="ECO:0007669"/>
    <property type="project" value="InterPro"/>
</dbReference>
<dbReference type="InterPro" id="IPR000477">
    <property type="entry name" value="RT_dom"/>
</dbReference>
<protein>
    <submittedName>
        <fullName evidence="2">Integrase core domain</fullName>
    </submittedName>
</protein>
<dbReference type="SUPFAM" id="SSF56672">
    <property type="entry name" value="DNA/RNA polymerases"/>
    <property type="match status" value="1"/>
</dbReference>
<feature type="domain" description="Integrase catalytic" evidence="1">
    <location>
        <begin position="215"/>
        <end position="324"/>
    </location>
</feature>
<dbReference type="GO" id="GO:0071897">
    <property type="term" value="P:DNA biosynthetic process"/>
    <property type="evidence" value="ECO:0007669"/>
    <property type="project" value="UniProtKB-ARBA"/>
</dbReference>
<dbReference type="InterPro" id="IPR041577">
    <property type="entry name" value="RT_RNaseH_2"/>
</dbReference>
<reference evidence="2 3" key="1">
    <citation type="journal article" date="2024" name="BMC Genomics">
        <title>De novo assembly and annotation of Popillia japonica's genome with initial clues to its potential as an invasive pest.</title>
        <authorList>
            <person name="Cucini C."/>
            <person name="Boschi S."/>
            <person name="Funari R."/>
            <person name="Cardaioli E."/>
            <person name="Iannotti N."/>
            <person name="Marturano G."/>
            <person name="Paoli F."/>
            <person name="Bruttini M."/>
            <person name="Carapelli A."/>
            <person name="Frati F."/>
            <person name="Nardi F."/>
        </authorList>
    </citation>
    <scope>NUCLEOTIDE SEQUENCE [LARGE SCALE GENOMIC DNA]</scope>
    <source>
        <strain evidence="2">DMR45628</strain>
    </source>
</reference>
<comment type="caution">
    <text evidence="2">The sequence shown here is derived from an EMBL/GenBank/DDBJ whole genome shotgun (WGS) entry which is preliminary data.</text>
</comment>
<evidence type="ECO:0000259" key="1">
    <source>
        <dbReference type="PROSITE" id="PS50994"/>
    </source>
</evidence>
<dbReference type="Proteomes" id="UP001458880">
    <property type="component" value="Unassembled WGS sequence"/>
</dbReference>
<dbReference type="Pfam" id="PF00078">
    <property type="entry name" value="RVT_1"/>
    <property type="match status" value="1"/>
</dbReference>
<dbReference type="InterPro" id="IPR001584">
    <property type="entry name" value="Integrase_cat-core"/>
</dbReference>
<name>A0AAW1IUX0_POPJA</name>